<dbReference type="EMBL" id="JAPQKP010000003">
    <property type="protein sequence ID" value="KAJ5200019.1"/>
    <property type="molecule type" value="Genomic_DNA"/>
</dbReference>
<comment type="caution">
    <text evidence="2">The sequence shown here is derived from an EMBL/GenBank/DDBJ whole genome shotgun (WGS) entry which is preliminary data.</text>
</comment>
<dbReference type="OrthoDB" id="2103397at2759"/>
<evidence type="ECO:0000313" key="2">
    <source>
        <dbReference type="EMBL" id="KAJ5200019.1"/>
    </source>
</evidence>
<reference evidence="2" key="2">
    <citation type="journal article" date="2023" name="IMA Fungus">
        <title>Comparative genomic study of the Penicillium genus elucidates a diverse pangenome and 15 lateral gene transfer events.</title>
        <authorList>
            <person name="Petersen C."/>
            <person name="Sorensen T."/>
            <person name="Nielsen M.R."/>
            <person name="Sondergaard T.E."/>
            <person name="Sorensen J.L."/>
            <person name="Fitzpatrick D.A."/>
            <person name="Frisvad J.C."/>
            <person name="Nielsen K.L."/>
        </authorList>
    </citation>
    <scope>NUCLEOTIDE SEQUENCE</scope>
    <source>
        <strain evidence="2">IBT 16849</strain>
    </source>
</reference>
<gene>
    <name evidence="2" type="ORF">N7472_005223</name>
</gene>
<dbReference type="Proteomes" id="UP001150879">
    <property type="component" value="Unassembled WGS sequence"/>
</dbReference>
<dbReference type="AlphaFoldDB" id="A0A9W9MFG9"/>
<name>A0A9W9MFG9_9EURO</name>
<sequence length="307" mass="34486">MAPKATDGTPKKKVPLLDKMLVAVTDYLERKVDERHLRKTAEEVREASQEASQEYKTVAVSSLPMKEVVKVLDLKHNWWDHELQDVQPVPLPPLLVGTLSLIKSASTRSPTTEASTQWIIDTLILNAYDIAGSDIPYAQPVNVQTERSFKYGPVKLHGQKVNLSARPDYGIWYGEHEAVCLNVLIVEAKKVDIGSGAAQALGYMGCIHRERKRFPKRESTVYGMATDGTMFWFFKISDDSKWSQHVVPAPENHYESVFGLLVYLFRRAALASPTHSKESSAQSYEREETEETSGALAAIYEDVEMKT</sequence>
<evidence type="ECO:0000313" key="3">
    <source>
        <dbReference type="Proteomes" id="UP001150879"/>
    </source>
</evidence>
<evidence type="ECO:0000256" key="1">
    <source>
        <dbReference type="SAM" id="MobiDB-lite"/>
    </source>
</evidence>
<protein>
    <submittedName>
        <fullName evidence="2">Uncharacterized protein</fullName>
    </submittedName>
</protein>
<feature type="region of interest" description="Disordered" evidence="1">
    <location>
        <begin position="276"/>
        <end position="307"/>
    </location>
</feature>
<keyword evidence="3" id="KW-1185">Reference proteome</keyword>
<reference evidence="2" key="1">
    <citation type="submission" date="2022-11" db="EMBL/GenBank/DDBJ databases">
        <authorList>
            <person name="Petersen C."/>
        </authorList>
    </citation>
    <scope>NUCLEOTIDE SEQUENCE</scope>
    <source>
        <strain evidence="2">IBT 16849</strain>
    </source>
</reference>
<accession>A0A9W9MFG9</accession>
<proteinExistence type="predicted"/>
<organism evidence="2 3">
    <name type="scientific">Penicillium cf. griseofulvum</name>
    <dbReference type="NCBI Taxonomy" id="2972120"/>
    <lineage>
        <taxon>Eukaryota</taxon>
        <taxon>Fungi</taxon>
        <taxon>Dikarya</taxon>
        <taxon>Ascomycota</taxon>
        <taxon>Pezizomycotina</taxon>
        <taxon>Eurotiomycetes</taxon>
        <taxon>Eurotiomycetidae</taxon>
        <taxon>Eurotiales</taxon>
        <taxon>Aspergillaceae</taxon>
        <taxon>Penicillium</taxon>
    </lineage>
</organism>